<dbReference type="PANTHER" id="PTHR48098">
    <property type="entry name" value="ENTEROCHELIN ESTERASE-RELATED"/>
    <property type="match status" value="1"/>
</dbReference>
<dbReference type="PANTHER" id="PTHR48098:SF1">
    <property type="entry name" value="DIACYLGLYCEROL ACYLTRANSFERASE_MYCOLYLTRANSFERASE AG85A"/>
    <property type="match status" value="1"/>
</dbReference>
<dbReference type="GO" id="GO:0018738">
    <property type="term" value="F:S-formylglutathione hydrolase activity"/>
    <property type="evidence" value="ECO:0007669"/>
    <property type="project" value="UniProtKB-EC"/>
</dbReference>
<dbReference type="AlphaFoldDB" id="A0A4U9UWA4"/>
<dbReference type="Gene3D" id="3.40.50.1820">
    <property type="entry name" value="alpha/beta hydrolase"/>
    <property type="match status" value="1"/>
</dbReference>
<dbReference type="InterPro" id="IPR000801">
    <property type="entry name" value="Esterase-like"/>
</dbReference>
<accession>A0A4U9UWA4</accession>
<organism evidence="1 2">
    <name type="scientific">Sphingobacterium thalpophilum</name>
    <dbReference type="NCBI Taxonomy" id="259"/>
    <lineage>
        <taxon>Bacteria</taxon>
        <taxon>Pseudomonadati</taxon>
        <taxon>Bacteroidota</taxon>
        <taxon>Sphingobacteriia</taxon>
        <taxon>Sphingobacteriales</taxon>
        <taxon>Sphingobacteriaceae</taxon>
        <taxon>Sphingobacterium</taxon>
    </lineage>
</organism>
<evidence type="ECO:0000313" key="2">
    <source>
        <dbReference type="Proteomes" id="UP000308196"/>
    </source>
</evidence>
<dbReference type="InterPro" id="IPR050583">
    <property type="entry name" value="Mycobacterial_A85_antigen"/>
</dbReference>
<dbReference type="STRING" id="1123265.GCA_000686625_00868"/>
<dbReference type="SUPFAM" id="SSF53474">
    <property type="entry name" value="alpha/beta-Hydrolases"/>
    <property type="match status" value="1"/>
</dbReference>
<dbReference type="EMBL" id="LR590484">
    <property type="protein sequence ID" value="VTR38216.1"/>
    <property type="molecule type" value="Genomic_DNA"/>
</dbReference>
<name>A0A4U9UWA4_9SPHI</name>
<dbReference type="GO" id="GO:0016747">
    <property type="term" value="F:acyltransferase activity, transferring groups other than amino-acyl groups"/>
    <property type="evidence" value="ECO:0007669"/>
    <property type="project" value="TreeGrafter"/>
</dbReference>
<dbReference type="KEGG" id="stha:NCTC11429_02000"/>
<proteinExistence type="predicted"/>
<dbReference type="EC" id="3.1.2.12" evidence="1"/>
<dbReference type="Pfam" id="PF00756">
    <property type="entry name" value="Esterase"/>
    <property type="match status" value="1"/>
</dbReference>
<protein>
    <submittedName>
        <fullName evidence="1">S-formylglutathione hydrolase</fullName>
        <ecNumber evidence="1">3.1.2.12</ecNumber>
    </submittedName>
</protein>
<evidence type="ECO:0000313" key="1">
    <source>
        <dbReference type="EMBL" id="VTR38216.1"/>
    </source>
</evidence>
<dbReference type="Proteomes" id="UP000308196">
    <property type="component" value="Chromosome"/>
</dbReference>
<sequence>MFVEGQELFTLHSSYLSAVDSGYVYVPKGRNTDRQLPVVYVLHSHGANYKSLSNFVDFQELSNRYGFVVVCPDGLRNSWFFDSPHAGGPQFGKFLTEELMPFIQMKYHTNAHQSFITGVSMGGHGALWLFFNYATFFRSAGSSSGVVNLRHSAFKKTTLAEHLGEYSPENILFDSFSITNNVHKIRGTGKSFIFDCGTEDYLYGANKSLRDSCDHLKVQATYIAQPGAHTSGYWARTIPAHFAYFYNLIR</sequence>
<gene>
    <name evidence="1" type="ORF">NCTC11429_02000</name>
</gene>
<dbReference type="InterPro" id="IPR029058">
    <property type="entry name" value="AB_hydrolase_fold"/>
</dbReference>
<reference evidence="1 2" key="1">
    <citation type="submission" date="2019-05" db="EMBL/GenBank/DDBJ databases">
        <authorList>
            <consortium name="Pathogen Informatics"/>
        </authorList>
    </citation>
    <scope>NUCLEOTIDE SEQUENCE [LARGE SCALE GENOMIC DNA]</scope>
    <source>
        <strain evidence="1 2">NCTC11429</strain>
    </source>
</reference>
<keyword evidence="1" id="KW-0378">Hydrolase</keyword>